<dbReference type="AlphaFoldDB" id="A0A7C3VGH7"/>
<gene>
    <name evidence="1" type="ORF">ENR15_08710</name>
</gene>
<accession>A0A7C3VGH7</accession>
<proteinExistence type="predicted"/>
<reference evidence="1" key="1">
    <citation type="journal article" date="2020" name="mSystems">
        <title>Genome- and Community-Level Interaction Insights into Carbon Utilization and Element Cycling Functions of Hydrothermarchaeota in Hydrothermal Sediment.</title>
        <authorList>
            <person name="Zhou Z."/>
            <person name="Liu Y."/>
            <person name="Xu W."/>
            <person name="Pan J."/>
            <person name="Luo Z.H."/>
            <person name="Li M."/>
        </authorList>
    </citation>
    <scope>NUCLEOTIDE SEQUENCE [LARGE SCALE GENOMIC DNA]</scope>
    <source>
        <strain evidence="1">SpSt-374</strain>
    </source>
</reference>
<protein>
    <submittedName>
        <fullName evidence="1">Uncharacterized protein</fullName>
    </submittedName>
</protein>
<organism evidence="1">
    <name type="scientific">Planktothricoides sp. SpSt-374</name>
    <dbReference type="NCBI Taxonomy" id="2282167"/>
    <lineage>
        <taxon>Bacteria</taxon>
        <taxon>Bacillati</taxon>
        <taxon>Cyanobacteriota</taxon>
        <taxon>Cyanophyceae</taxon>
        <taxon>Oscillatoriophycideae</taxon>
        <taxon>Oscillatoriales</taxon>
        <taxon>Oscillatoriaceae</taxon>
        <taxon>Planktothricoides</taxon>
    </lineage>
</organism>
<comment type="caution">
    <text evidence="1">The sequence shown here is derived from an EMBL/GenBank/DDBJ whole genome shotgun (WGS) entry which is preliminary data.</text>
</comment>
<evidence type="ECO:0000313" key="1">
    <source>
        <dbReference type="EMBL" id="HGG00713.1"/>
    </source>
</evidence>
<name>A0A7C3VGH7_9CYAN</name>
<dbReference type="EMBL" id="DSPX01000085">
    <property type="protein sequence ID" value="HGG00713.1"/>
    <property type="molecule type" value="Genomic_DNA"/>
</dbReference>
<sequence>MAGSIPLWLGQSLRASVWFVNRQFSGALAKPMEPIDFAPTDLLTTSEYSQCCLCDRNVPQYTLSPHSQHIPTGNKSINGHHPTQAIYTIALARSGRAIGHRSTTI</sequence>